<dbReference type="EMBL" id="JBIBDZ010000008">
    <property type="protein sequence ID" value="MFF5921914.1"/>
    <property type="molecule type" value="Genomic_DNA"/>
</dbReference>
<comment type="caution">
    <text evidence="2">The sequence shown here is derived from an EMBL/GenBank/DDBJ whole genome shotgun (WGS) entry which is preliminary data.</text>
</comment>
<proteinExistence type="predicted"/>
<reference evidence="2 3" key="1">
    <citation type="submission" date="2024-10" db="EMBL/GenBank/DDBJ databases">
        <title>The Natural Products Discovery Center: Release of the First 8490 Sequenced Strains for Exploring Actinobacteria Biosynthetic Diversity.</title>
        <authorList>
            <person name="Kalkreuter E."/>
            <person name="Kautsar S.A."/>
            <person name="Yang D."/>
            <person name="Bader C.D."/>
            <person name="Teijaro C.N."/>
            <person name="Fluegel L."/>
            <person name="Davis C.M."/>
            <person name="Simpson J.R."/>
            <person name="Lauterbach L."/>
            <person name="Steele A.D."/>
            <person name="Gui C."/>
            <person name="Meng S."/>
            <person name="Li G."/>
            <person name="Viehrig K."/>
            <person name="Ye F."/>
            <person name="Su P."/>
            <person name="Kiefer A.F."/>
            <person name="Nichols A."/>
            <person name="Cepeda A.J."/>
            <person name="Yan W."/>
            <person name="Fan B."/>
            <person name="Jiang Y."/>
            <person name="Adhikari A."/>
            <person name="Zheng C.-J."/>
            <person name="Schuster L."/>
            <person name="Cowan T.M."/>
            <person name="Smanski M.J."/>
            <person name="Chevrette M.G."/>
            <person name="De Carvalho L.P.S."/>
            <person name="Shen B."/>
        </authorList>
    </citation>
    <scope>NUCLEOTIDE SEQUENCE [LARGE SCALE GENOMIC DNA]</scope>
    <source>
        <strain evidence="2 3">NPDC012605</strain>
    </source>
</reference>
<evidence type="ECO:0000256" key="1">
    <source>
        <dbReference type="SAM" id="MobiDB-lite"/>
    </source>
</evidence>
<dbReference type="Proteomes" id="UP001602370">
    <property type="component" value="Unassembled WGS sequence"/>
</dbReference>
<sequence length="41" mass="4531">MGELLTAVREREEAARPLARPLDFGVENEPREPLLPSGSAR</sequence>
<gene>
    <name evidence="2" type="ORF">ACFY8C_26720</name>
</gene>
<dbReference type="RefSeq" id="WP_280922605.1">
    <property type="nucleotide sequence ID" value="NZ_JBIBDZ010000008.1"/>
</dbReference>
<organism evidence="2 3">
    <name type="scientific">Streptomyces flavochromogenes</name>
    <dbReference type="NCBI Taxonomy" id="68199"/>
    <lineage>
        <taxon>Bacteria</taxon>
        <taxon>Bacillati</taxon>
        <taxon>Actinomycetota</taxon>
        <taxon>Actinomycetes</taxon>
        <taxon>Kitasatosporales</taxon>
        <taxon>Streptomycetaceae</taxon>
        <taxon>Streptomyces</taxon>
    </lineage>
</organism>
<evidence type="ECO:0000313" key="2">
    <source>
        <dbReference type="EMBL" id="MFF5921914.1"/>
    </source>
</evidence>
<evidence type="ECO:0000313" key="3">
    <source>
        <dbReference type="Proteomes" id="UP001602370"/>
    </source>
</evidence>
<keyword evidence="3" id="KW-1185">Reference proteome</keyword>
<protein>
    <submittedName>
        <fullName evidence="2">Uncharacterized protein</fullName>
    </submittedName>
</protein>
<feature type="region of interest" description="Disordered" evidence="1">
    <location>
        <begin position="1"/>
        <end position="41"/>
    </location>
</feature>
<accession>A0ABW6XWM3</accession>
<name>A0ABW6XWM3_9ACTN</name>